<dbReference type="PROSITE" id="PS50893">
    <property type="entry name" value="ABC_TRANSPORTER_2"/>
    <property type="match status" value="1"/>
</dbReference>
<evidence type="ECO:0000313" key="10">
    <source>
        <dbReference type="Proteomes" id="UP000194236"/>
    </source>
</evidence>
<feature type="transmembrane region" description="Helical" evidence="7">
    <location>
        <begin position="657"/>
        <end position="681"/>
    </location>
</feature>
<keyword evidence="5 7" id="KW-1133">Transmembrane helix</keyword>
<gene>
    <name evidence="9" type="ORF">BLA29_001246</name>
</gene>
<dbReference type="GO" id="GO:0005524">
    <property type="term" value="F:ATP binding"/>
    <property type="evidence" value="ECO:0007669"/>
    <property type="project" value="InterPro"/>
</dbReference>
<organism evidence="9 10">
    <name type="scientific">Euroglyphus maynei</name>
    <name type="common">Mayne's house dust mite</name>
    <dbReference type="NCBI Taxonomy" id="6958"/>
    <lineage>
        <taxon>Eukaryota</taxon>
        <taxon>Metazoa</taxon>
        <taxon>Ecdysozoa</taxon>
        <taxon>Arthropoda</taxon>
        <taxon>Chelicerata</taxon>
        <taxon>Arachnida</taxon>
        <taxon>Acari</taxon>
        <taxon>Acariformes</taxon>
        <taxon>Sarcoptiformes</taxon>
        <taxon>Astigmata</taxon>
        <taxon>Psoroptidia</taxon>
        <taxon>Analgoidea</taxon>
        <taxon>Pyroglyphidae</taxon>
        <taxon>Pyroglyphinae</taxon>
        <taxon>Euroglyphus</taxon>
    </lineage>
</organism>
<dbReference type="InterPro" id="IPR003439">
    <property type="entry name" value="ABC_transporter-like_ATP-bd"/>
</dbReference>
<dbReference type="OrthoDB" id="6509916at2759"/>
<evidence type="ECO:0000256" key="3">
    <source>
        <dbReference type="ARBA" id="ARBA00022448"/>
    </source>
</evidence>
<feature type="transmembrane region" description="Helical" evidence="7">
    <location>
        <begin position="136"/>
        <end position="154"/>
    </location>
</feature>
<dbReference type="InterPro" id="IPR050352">
    <property type="entry name" value="ABCG_transporters"/>
</dbReference>
<evidence type="ECO:0000256" key="6">
    <source>
        <dbReference type="ARBA" id="ARBA00023136"/>
    </source>
</evidence>
<dbReference type="GO" id="GO:0042626">
    <property type="term" value="F:ATPase-coupled transmembrane transporter activity"/>
    <property type="evidence" value="ECO:0007669"/>
    <property type="project" value="TreeGrafter"/>
</dbReference>
<dbReference type="EMBL" id="MUJZ01058770">
    <property type="protein sequence ID" value="OTF71895.1"/>
    <property type="molecule type" value="Genomic_DNA"/>
</dbReference>
<evidence type="ECO:0000256" key="1">
    <source>
        <dbReference type="ARBA" id="ARBA00004141"/>
    </source>
</evidence>
<feature type="transmembrane region" description="Helical" evidence="7">
    <location>
        <begin position="71"/>
        <end position="91"/>
    </location>
</feature>
<comment type="caution">
    <text evidence="9">The sequence shown here is derived from an EMBL/GenBank/DDBJ whole genome shotgun (WGS) entry which is preliminary data.</text>
</comment>
<feature type="transmembrane region" description="Helical" evidence="7">
    <location>
        <begin position="598"/>
        <end position="619"/>
    </location>
</feature>
<accession>A0A1Y3AXK8</accession>
<feature type="domain" description="ABC transporter" evidence="8">
    <location>
        <begin position="182"/>
        <end position="443"/>
    </location>
</feature>
<feature type="transmembrane region" description="Helical" evidence="7">
    <location>
        <begin position="708"/>
        <end position="731"/>
    </location>
</feature>
<feature type="transmembrane region" description="Helical" evidence="7">
    <location>
        <begin position="841"/>
        <end position="859"/>
    </location>
</feature>
<evidence type="ECO:0000313" key="9">
    <source>
        <dbReference type="EMBL" id="OTF71895.1"/>
    </source>
</evidence>
<comment type="subcellular location">
    <subcellularLocation>
        <location evidence="1">Membrane</location>
        <topology evidence="1">Multi-pass membrane protein</topology>
    </subcellularLocation>
</comment>
<evidence type="ECO:0000256" key="2">
    <source>
        <dbReference type="ARBA" id="ARBA00005814"/>
    </source>
</evidence>
<evidence type="ECO:0000256" key="5">
    <source>
        <dbReference type="ARBA" id="ARBA00022989"/>
    </source>
</evidence>
<dbReference type="PANTHER" id="PTHR48041:SF139">
    <property type="entry name" value="PROTEIN SCARLET"/>
    <property type="match status" value="1"/>
</dbReference>
<feature type="transmembrane region" description="Helical" evidence="7">
    <location>
        <begin position="526"/>
        <end position="548"/>
    </location>
</feature>
<sequence>MLKISCLEFTNAKVRKLADKTLLDEHQFLQPYLQELKFQPNIIDMPDKCFCIFDLFIQSFRQFRLLYLNRWFPLKLLTPIIYYLFLAYFLIDKKMIIANRCYDSISERLIVPSNQTCQQIIHEQIMIDGYVTYQMYSMWFVASWSILTTSLYCLKILNLFRNDYQNQVEFCRDKIQLAWRSLSLFSCCKKSNDKCDTQSNLILNNLNGQFRLGSMNAVIGGGSDNNVGCSRTNIMGCQNGNIRTLLLRIFSGQLKTRLTSDTTFYESQYATNNVCFISRHPQEHLISGLTAKQSLIYASTIKNIEDDDYSASRLDHEEMALNILDELDLGHRSGSYVDDCNQSERKRLALALELTSLQMPNLICFDEPIFGLDAINAEQFIRCLRQLTDRHSITFVVSFQHAQHQLLTQFDQIYCLSSNGHCIYSGPSTPQSIRQHLNRSLNPTTTTSSSCKRTIEELLRYSCMIDDSTILAIEQLVRQTDQQTLKADELLPQETTSLEHKGIKSNIASFSIISILRLSSRYRGRWFYSLWFHWIIYVAIISTIALLLNGLFGSEITKPDGCIRKDIFNATAICPQYRTGTKMIWDEDGEHLWDNYRYVYISTHLFLVIILFQSAMIFYQEIKIFLHEHQNGKFVVYCSIDYNHSTLLILGWYSSSVFYFVHFIWIDVIPIIPITMIYLYLIDIDHFDHHYYEPDEIVDNDRQLPQTYYWWAVILTMIATESIHSLSHLVVIISTNRIRSETIFLILFTLFGLLSITSNFQIQTKFTLSFLNVFRYLNEAILVLHYGYFNSCSSSLSRSSYIRQQQQPISLVLYRIDSNDLNPDFHFYHCLRVLIYQTAPYLLYYCVQMVIAYFIIIDYG</sequence>
<comment type="similarity">
    <text evidence="2">Belongs to the ABC transporter superfamily. ABCG family. Eye pigment precursor importer (TC 3.A.1.204) subfamily.</text>
</comment>
<keyword evidence="6 7" id="KW-0472">Membrane</keyword>
<proteinExistence type="inferred from homology"/>
<protein>
    <recommendedName>
        <fullName evidence="8">ABC transporter domain-containing protein</fullName>
    </recommendedName>
</protein>
<dbReference type="PANTHER" id="PTHR48041">
    <property type="entry name" value="ABC TRANSPORTER G FAMILY MEMBER 28"/>
    <property type="match status" value="1"/>
</dbReference>
<dbReference type="GO" id="GO:0016020">
    <property type="term" value="C:membrane"/>
    <property type="evidence" value="ECO:0007669"/>
    <property type="project" value="UniProtKB-SubCell"/>
</dbReference>
<dbReference type="SUPFAM" id="SSF52540">
    <property type="entry name" value="P-loop containing nucleoside triphosphate hydrolases"/>
    <property type="match status" value="1"/>
</dbReference>
<name>A0A1Y3AXK8_EURMA</name>
<evidence type="ECO:0000256" key="7">
    <source>
        <dbReference type="SAM" id="Phobius"/>
    </source>
</evidence>
<dbReference type="InterPro" id="IPR027417">
    <property type="entry name" value="P-loop_NTPase"/>
</dbReference>
<dbReference type="Proteomes" id="UP000194236">
    <property type="component" value="Unassembled WGS sequence"/>
</dbReference>
<keyword evidence="4 7" id="KW-0812">Transmembrane</keyword>
<evidence type="ECO:0000256" key="4">
    <source>
        <dbReference type="ARBA" id="ARBA00022692"/>
    </source>
</evidence>
<feature type="transmembrane region" description="Helical" evidence="7">
    <location>
        <begin position="743"/>
        <end position="762"/>
    </location>
</feature>
<keyword evidence="3" id="KW-0813">Transport</keyword>
<evidence type="ECO:0000259" key="8">
    <source>
        <dbReference type="PROSITE" id="PS50893"/>
    </source>
</evidence>
<dbReference type="Gene3D" id="3.40.50.300">
    <property type="entry name" value="P-loop containing nucleotide triphosphate hydrolases"/>
    <property type="match status" value="1"/>
</dbReference>
<dbReference type="AlphaFoldDB" id="A0A1Y3AXK8"/>
<reference evidence="9 10" key="1">
    <citation type="submission" date="2017-03" db="EMBL/GenBank/DDBJ databases">
        <title>Genome Survey of Euroglyphus maynei.</title>
        <authorList>
            <person name="Arlian L.G."/>
            <person name="Morgan M.S."/>
            <person name="Rider S.D."/>
        </authorList>
    </citation>
    <scope>NUCLEOTIDE SEQUENCE [LARGE SCALE GENOMIC DNA]</scope>
    <source>
        <strain evidence="9">Arlian Lab</strain>
        <tissue evidence="9">Whole body</tissue>
    </source>
</reference>
<dbReference type="GO" id="GO:0016887">
    <property type="term" value="F:ATP hydrolysis activity"/>
    <property type="evidence" value="ECO:0007669"/>
    <property type="project" value="InterPro"/>
</dbReference>
<keyword evidence="10" id="KW-1185">Reference proteome</keyword>